<evidence type="ECO:0000313" key="1">
    <source>
        <dbReference type="EMBL" id="CAE7558125.1"/>
    </source>
</evidence>
<proteinExistence type="predicted"/>
<keyword evidence="2" id="KW-1185">Reference proteome</keyword>
<evidence type="ECO:0000313" key="2">
    <source>
        <dbReference type="Proteomes" id="UP000649617"/>
    </source>
</evidence>
<organism evidence="1 2">
    <name type="scientific">Symbiodinium pilosum</name>
    <name type="common">Dinoflagellate</name>
    <dbReference type="NCBI Taxonomy" id="2952"/>
    <lineage>
        <taxon>Eukaryota</taxon>
        <taxon>Sar</taxon>
        <taxon>Alveolata</taxon>
        <taxon>Dinophyceae</taxon>
        <taxon>Suessiales</taxon>
        <taxon>Symbiodiniaceae</taxon>
        <taxon>Symbiodinium</taxon>
    </lineage>
</organism>
<sequence length="133" mass="15299">MPMVHVAARSFFDATLRSPRFHQFDGIYHEGPPPGCTDDPSYPTWRFTPSLRHASPSGAFLELCWMTWFRFPLAVSNKICEIFRWQPLALQPEPLRPVGDSPRFECTDSTSVVETALFMASLHRYDPRADRLL</sequence>
<dbReference type="OrthoDB" id="10311006at2759"/>
<dbReference type="AlphaFoldDB" id="A0A812TZP4"/>
<reference evidence="1" key="1">
    <citation type="submission" date="2021-02" db="EMBL/GenBank/DDBJ databases">
        <authorList>
            <person name="Dougan E. K."/>
            <person name="Rhodes N."/>
            <person name="Thang M."/>
            <person name="Chan C."/>
        </authorList>
    </citation>
    <scope>NUCLEOTIDE SEQUENCE</scope>
</reference>
<comment type="caution">
    <text evidence="1">The sequence shown here is derived from an EMBL/GenBank/DDBJ whole genome shotgun (WGS) entry which is preliminary data.</text>
</comment>
<dbReference type="EMBL" id="CAJNIZ010035225">
    <property type="protein sequence ID" value="CAE7558125.1"/>
    <property type="molecule type" value="Genomic_DNA"/>
</dbReference>
<gene>
    <name evidence="1" type="ORF">SPIL2461_LOCUS14889</name>
</gene>
<name>A0A812TZP4_SYMPI</name>
<protein>
    <submittedName>
        <fullName evidence="1">Uncharacterized protein</fullName>
    </submittedName>
</protein>
<dbReference type="Proteomes" id="UP000649617">
    <property type="component" value="Unassembled WGS sequence"/>
</dbReference>
<accession>A0A812TZP4</accession>